<name>A0AAJ0EX68_9PEZI</name>
<dbReference type="Proteomes" id="UP001224890">
    <property type="component" value="Unassembled WGS sequence"/>
</dbReference>
<dbReference type="RefSeq" id="XP_060428953.1">
    <property type="nucleotide sequence ID" value="XM_060575033.1"/>
</dbReference>
<evidence type="ECO:0000313" key="1">
    <source>
        <dbReference type="EMBL" id="KAK1674950.1"/>
    </source>
</evidence>
<organism evidence="1 2">
    <name type="scientific">Colletotrichum godetiae</name>
    <dbReference type="NCBI Taxonomy" id="1209918"/>
    <lineage>
        <taxon>Eukaryota</taxon>
        <taxon>Fungi</taxon>
        <taxon>Dikarya</taxon>
        <taxon>Ascomycota</taxon>
        <taxon>Pezizomycotina</taxon>
        <taxon>Sordariomycetes</taxon>
        <taxon>Hypocreomycetidae</taxon>
        <taxon>Glomerellales</taxon>
        <taxon>Glomerellaceae</taxon>
        <taxon>Colletotrichum</taxon>
        <taxon>Colletotrichum acutatum species complex</taxon>
    </lineage>
</organism>
<dbReference type="GeneID" id="85459559"/>
<comment type="caution">
    <text evidence="1">The sequence shown here is derived from an EMBL/GenBank/DDBJ whole genome shotgun (WGS) entry which is preliminary data.</text>
</comment>
<protein>
    <submittedName>
        <fullName evidence="1">Uncharacterized protein</fullName>
    </submittedName>
</protein>
<reference evidence="1" key="1">
    <citation type="submission" date="2021-06" db="EMBL/GenBank/DDBJ databases">
        <title>Comparative genomics, transcriptomics and evolutionary studies reveal genomic signatures of adaptation to plant cell wall in hemibiotrophic fungi.</title>
        <authorList>
            <consortium name="DOE Joint Genome Institute"/>
            <person name="Baroncelli R."/>
            <person name="Diaz J.F."/>
            <person name="Benocci T."/>
            <person name="Peng M."/>
            <person name="Battaglia E."/>
            <person name="Haridas S."/>
            <person name="Andreopoulos W."/>
            <person name="Labutti K."/>
            <person name="Pangilinan J."/>
            <person name="Floch G.L."/>
            <person name="Makela M.R."/>
            <person name="Henrissat B."/>
            <person name="Grigoriev I.V."/>
            <person name="Crouch J.A."/>
            <person name="De Vries R.P."/>
            <person name="Sukno S.A."/>
            <person name="Thon M.R."/>
        </authorList>
    </citation>
    <scope>NUCLEOTIDE SEQUENCE</scope>
    <source>
        <strain evidence="1">CBS 193.32</strain>
    </source>
</reference>
<dbReference type="AlphaFoldDB" id="A0AAJ0EX68"/>
<accession>A0AAJ0EX68</accession>
<evidence type="ECO:0000313" key="2">
    <source>
        <dbReference type="Proteomes" id="UP001224890"/>
    </source>
</evidence>
<gene>
    <name evidence="1" type="ORF">BDP55DRAFT_665436</name>
</gene>
<sequence>MSCNIFPKVEELACEKSILYLVKDSAAMPLNIAPSLAIRGMRMPVSVQWNIAPRLSHILPTKHLLLEGDLGEFPTQEGEGLESYSDITFNKVHMSEIKIIDFSSAKLSALRYIGEDCHLFGPAWMDPLPGILSNLQSSRAESLETLCLAFSRPTLGYTGGPKLPSLGGLTKLKNLWIELGSPGENWSLPRWDFAKVMVFWLKDSPRQTIRCETITRQM</sequence>
<dbReference type="EMBL" id="JAHMHR010000023">
    <property type="protein sequence ID" value="KAK1674950.1"/>
    <property type="molecule type" value="Genomic_DNA"/>
</dbReference>
<proteinExistence type="predicted"/>
<keyword evidence="2" id="KW-1185">Reference proteome</keyword>